<accession>A0A9X9X4D4</accession>
<dbReference type="PANTHER" id="PTHR34295:SF1">
    <property type="entry name" value="BIOTIN TRANSPORTER BIOY"/>
    <property type="match status" value="1"/>
</dbReference>
<keyword evidence="2 3" id="KW-0472">Membrane</keyword>
<feature type="transmembrane region" description="Helical" evidence="3">
    <location>
        <begin position="17"/>
        <end position="36"/>
    </location>
</feature>
<gene>
    <name evidence="4" type="ORF">GXW76_24030</name>
</gene>
<dbReference type="PANTHER" id="PTHR34295">
    <property type="entry name" value="BIOTIN TRANSPORTER BIOY"/>
    <property type="match status" value="1"/>
</dbReference>
<dbReference type="InterPro" id="IPR003784">
    <property type="entry name" value="BioY"/>
</dbReference>
<evidence type="ECO:0000256" key="2">
    <source>
        <dbReference type="PIRNR" id="PIRNR016661"/>
    </source>
</evidence>
<dbReference type="PIRSF" id="PIRSF016661">
    <property type="entry name" value="BioY"/>
    <property type="match status" value="1"/>
</dbReference>
<comment type="subcellular location">
    <subcellularLocation>
        <location evidence="2">Cell membrane</location>
        <topology evidence="2">Multi-pass membrane protein</topology>
    </subcellularLocation>
</comment>
<feature type="transmembrane region" description="Helical" evidence="3">
    <location>
        <begin position="119"/>
        <end position="141"/>
    </location>
</feature>
<organism evidence="4 5">
    <name type="scientific">Neoroseomonas soli</name>
    <dbReference type="NCBI Taxonomy" id="1081025"/>
    <lineage>
        <taxon>Bacteria</taxon>
        <taxon>Pseudomonadati</taxon>
        <taxon>Pseudomonadota</taxon>
        <taxon>Alphaproteobacteria</taxon>
        <taxon>Acetobacterales</taxon>
        <taxon>Acetobacteraceae</taxon>
        <taxon>Neoroseomonas</taxon>
    </lineage>
</organism>
<feature type="transmembrane region" description="Helical" evidence="3">
    <location>
        <begin position="147"/>
        <end position="169"/>
    </location>
</feature>
<comment type="similarity">
    <text evidence="1 2">Belongs to the BioY family.</text>
</comment>
<dbReference type="Gene3D" id="1.10.1760.20">
    <property type="match status" value="1"/>
</dbReference>
<dbReference type="EMBL" id="JAAEDM010000130">
    <property type="protein sequence ID" value="MBR0674263.1"/>
    <property type="molecule type" value="Genomic_DNA"/>
</dbReference>
<name>A0A9X9X4D4_9PROT</name>
<dbReference type="Proteomes" id="UP001138751">
    <property type="component" value="Unassembled WGS sequence"/>
</dbReference>
<reference evidence="4" key="1">
    <citation type="submission" date="2020-01" db="EMBL/GenBank/DDBJ databases">
        <authorList>
            <person name="Rat A."/>
        </authorList>
    </citation>
    <scope>NUCLEOTIDE SEQUENCE</scope>
    <source>
        <strain evidence="4">LMG 31231</strain>
    </source>
</reference>
<dbReference type="Pfam" id="PF02632">
    <property type="entry name" value="BioY"/>
    <property type="match status" value="1"/>
</dbReference>
<keyword evidence="2" id="KW-0813">Transport</keyword>
<dbReference type="RefSeq" id="WP_211864684.1">
    <property type="nucleotide sequence ID" value="NZ_JAAEDM010000130.1"/>
</dbReference>
<dbReference type="GO" id="GO:0005886">
    <property type="term" value="C:plasma membrane"/>
    <property type="evidence" value="ECO:0007669"/>
    <property type="project" value="UniProtKB-SubCell"/>
</dbReference>
<dbReference type="GO" id="GO:0015225">
    <property type="term" value="F:biotin transmembrane transporter activity"/>
    <property type="evidence" value="ECO:0007669"/>
    <property type="project" value="UniProtKB-UniRule"/>
</dbReference>
<evidence type="ECO:0000256" key="1">
    <source>
        <dbReference type="ARBA" id="ARBA00010692"/>
    </source>
</evidence>
<reference evidence="4" key="2">
    <citation type="journal article" date="2021" name="Syst. Appl. Microbiol.">
        <title>Roseomonas hellenica sp. nov., isolated from roots of wild-growing Alkanna tinctoria.</title>
        <authorList>
            <person name="Rat A."/>
            <person name="Naranjo H.D."/>
            <person name="Lebbe L."/>
            <person name="Cnockaert M."/>
            <person name="Krigas N."/>
            <person name="Grigoriadou K."/>
            <person name="Maloupa E."/>
            <person name="Willems A."/>
        </authorList>
    </citation>
    <scope>NUCLEOTIDE SEQUENCE</scope>
    <source>
        <strain evidence="4">LMG 31231</strain>
    </source>
</reference>
<keyword evidence="3" id="KW-1133">Transmembrane helix</keyword>
<comment type="caution">
    <text evidence="4">The sequence shown here is derived from an EMBL/GenBank/DDBJ whole genome shotgun (WGS) entry which is preliminary data.</text>
</comment>
<feature type="transmembrane region" description="Helical" evidence="3">
    <location>
        <begin position="48"/>
        <end position="71"/>
    </location>
</feature>
<evidence type="ECO:0000313" key="5">
    <source>
        <dbReference type="Proteomes" id="UP001138751"/>
    </source>
</evidence>
<sequence>MTTNVTAATRGMATARFWGMALLGSAVLAASAQVSMPMWPVPATLQSLAVLLLGALGGSRLGVASVALYLAEGAMGLPVFAGGMGGIAALAGPTAGYLLGFLPAAWIAGLAGRGWMRQALVLSAAHLALFAPGVAWLAGFVGWERAAMAGFMLFLPGTAVKTALAFAVLRATRRG</sequence>
<keyword evidence="2" id="KW-1003">Cell membrane</keyword>
<evidence type="ECO:0000313" key="4">
    <source>
        <dbReference type="EMBL" id="MBR0674263.1"/>
    </source>
</evidence>
<keyword evidence="5" id="KW-1185">Reference proteome</keyword>
<keyword evidence="3" id="KW-0812">Transmembrane</keyword>
<feature type="transmembrane region" description="Helical" evidence="3">
    <location>
        <begin position="83"/>
        <end position="107"/>
    </location>
</feature>
<protein>
    <recommendedName>
        <fullName evidence="2">Biotin transporter</fullName>
    </recommendedName>
</protein>
<evidence type="ECO:0000256" key="3">
    <source>
        <dbReference type="SAM" id="Phobius"/>
    </source>
</evidence>
<dbReference type="AlphaFoldDB" id="A0A9X9X4D4"/>
<proteinExistence type="inferred from homology"/>